<evidence type="ECO:0000256" key="3">
    <source>
        <dbReference type="ARBA" id="ARBA00022448"/>
    </source>
</evidence>
<feature type="compositionally biased region" description="Basic and acidic residues" evidence="8">
    <location>
        <begin position="351"/>
        <end position="363"/>
    </location>
</feature>
<dbReference type="GO" id="GO:0005886">
    <property type="term" value="C:plasma membrane"/>
    <property type="evidence" value="ECO:0007669"/>
    <property type="project" value="UniProtKB-SubCell"/>
</dbReference>
<keyword evidence="6 9" id="KW-1133">Transmembrane helix</keyword>
<feature type="transmembrane region" description="Helical" evidence="9">
    <location>
        <begin position="563"/>
        <end position="584"/>
    </location>
</feature>
<dbReference type="OrthoDB" id="442352at2759"/>
<keyword evidence="4" id="KW-1003">Cell membrane</keyword>
<sequence length="605" mass="65665">MGDAKSSYDKPLDARSWVGLATFFVVVGFCIFPVPIRLPRGYHLPIDIATAPILGVALLGAIGAVGTTELHNGFIGSGTIQPYAIVILIFSLAVISLSIDLTGAFGHVALLVAKRAGHSGPKLWRSLFFLSALIATFFSNDVVVLTLTPIILYFLEAANIPATPFLLPAFQIANVGSILLVLGNPTNILVAQGTSLSFLAYTAWMALPTVVALCTSYLLLYLLFRSRTPANVDLSRLDELRSNPRYQIRDWAGAWFGSFCMCGCLITLLVATVFDHTTNVAVLSTPWAGAALVRDLGADMWKFLGRGSHRLNRKTTAEPPGDMKEAATSDVSIDLEKDLQKSSSAVELEDVSDRDPVFEKENGSNELLMMEGGEGASDSKDVGETKQDCFKVSIEDVVENLETREQIDVTGLHTRGPLPTLWAIMMRLPWKIAPFAIGMFILVESLDRVGWLERFAWATQFLMPNYAVAVVTIGIVSTLLCNVTCNLPMTILLVRILNHPKAFPFTTDVAELANQDVIRQAALWGVVIGANIGGNVTPLGALAGLMWLDILKRFDVKVPWRQFVYYGVLTSVGILVTSLAVVVAEMAVMQSSLYQNALGKYSSSG</sequence>
<name>A0A139ACE9_GONPJ</name>
<comment type="similarity">
    <text evidence="2">Belongs to the CitM (TC 2.A.11) transporter family.</text>
</comment>
<reference evidence="11 12" key="1">
    <citation type="journal article" date="2015" name="Genome Biol. Evol.">
        <title>Phylogenomic analyses indicate that early fungi evolved digesting cell walls of algal ancestors of land plants.</title>
        <authorList>
            <person name="Chang Y."/>
            <person name="Wang S."/>
            <person name="Sekimoto S."/>
            <person name="Aerts A.L."/>
            <person name="Choi C."/>
            <person name="Clum A."/>
            <person name="LaButti K.M."/>
            <person name="Lindquist E.A."/>
            <person name="Yee Ngan C."/>
            <person name="Ohm R.A."/>
            <person name="Salamov A.A."/>
            <person name="Grigoriev I.V."/>
            <person name="Spatafora J.W."/>
            <person name="Berbee M.L."/>
        </authorList>
    </citation>
    <scope>NUCLEOTIDE SEQUENCE [LARGE SCALE GENOMIC DNA]</scope>
    <source>
        <strain evidence="11 12">JEL478</strain>
    </source>
</reference>
<dbReference type="Proteomes" id="UP000070544">
    <property type="component" value="Unassembled WGS sequence"/>
</dbReference>
<dbReference type="STRING" id="1344416.A0A139ACE9"/>
<feature type="transmembrane region" description="Helical" evidence="9">
    <location>
        <begin position="252"/>
        <end position="274"/>
    </location>
</feature>
<proteinExistence type="inferred from homology"/>
<protein>
    <recommendedName>
        <fullName evidence="10">Citrate transporter-like domain-containing protein</fullName>
    </recommendedName>
</protein>
<evidence type="ECO:0000256" key="5">
    <source>
        <dbReference type="ARBA" id="ARBA00022692"/>
    </source>
</evidence>
<dbReference type="Pfam" id="PF02040">
    <property type="entry name" value="ArsB"/>
    <property type="match status" value="1"/>
</dbReference>
<evidence type="ECO:0000256" key="2">
    <source>
        <dbReference type="ARBA" id="ARBA00009843"/>
    </source>
</evidence>
<evidence type="ECO:0000256" key="4">
    <source>
        <dbReference type="ARBA" id="ARBA00022475"/>
    </source>
</evidence>
<dbReference type="InterPro" id="IPR004680">
    <property type="entry name" value="Cit_transptr-like_dom"/>
</dbReference>
<feature type="transmembrane region" description="Helical" evidence="9">
    <location>
        <begin position="165"/>
        <end position="186"/>
    </location>
</feature>
<evidence type="ECO:0000313" key="12">
    <source>
        <dbReference type="Proteomes" id="UP000070544"/>
    </source>
</evidence>
<keyword evidence="7 9" id="KW-0472">Membrane</keyword>
<dbReference type="OMA" id="FCGTNIG"/>
<dbReference type="AlphaFoldDB" id="A0A139ACE9"/>
<dbReference type="EMBL" id="KQ965770">
    <property type="protein sequence ID" value="KXS14254.1"/>
    <property type="molecule type" value="Genomic_DNA"/>
</dbReference>
<evidence type="ECO:0000256" key="6">
    <source>
        <dbReference type="ARBA" id="ARBA00022989"/>
    </source>
</evidence>
<accession>A0A139ACE9</accession>
<evidence type="ECO:0000256" key="9">
    <source>
        <dbReference type="SAM" id="Phobius"/>
    </source>
</evidence>
<feature type="transmembrane region" description="Helical" evidence="9">
    <location>
        <begin position="80"/>
        <end position="106"/>
    </location>
</feature>
<dbReference type="PANTHER" id="PTHR43302">
    <property type="entry name" value="TRANSPORTER ARSB-RELATED"/>
    <property type="match status" value="1"/>
</dbReference>
<evidence type="ECO:0000259" key="10">
    <source>
        <dbReference type="Pfam" id="PF03600"/>
    </source>
</evidence>
<feature type="transmembrane region" description="Helical" evidence="9">
    <location>
        <begin position="127"/>
        <end position="153"/>
    </location>
</feature>
<feature type="transmembrane region" description="Helical" evidence="9">
    <location>
        <begin position="466"/>
        <end position="494"/>
    </location>
</feature>
<dbReference type="PRINTS" id="PR00758">
    <property type="entry name" value="ARSENICPUMP"/>
</dbReference>
<dbReference type="InterPro" id="IPR000802">
    <property type="entry name" value="Arsenical_pump_ArsB"/>
</dbReference>
<comment type="subcellular location">
    <subcellularLocation>
        <location evidence="1">Cell membrane</location>
        <topology evidence="1">Multi-pass membrane protein</topology>
    </subcellularLocation>
</comment>
<evidence type="ECO:0000256" key="7">
    <source>
        <dbReference type="ARBA" id="ARBA00023136"/>
    </source>
</evidence>
<dbReference type="GO" id="GO:0015105">
    <property type="term" value="F:arsenite transmembrane transporter activity"/>
    <property type="evidence" value="ECO:0007669"/>
    <property type="project" value="InterPro"/>
</dbReference>
<keyword evidence="5 9" id="KW-0812">Transmembrane</keyword>
<feature type="transmembrane region" description="Helical" evidence="9">
    <location>
        <begin position="521"/>
        <end position="543"/>
    </location>
</feature>
<feature type="transmembrane region" description="Helical" evidence="9">
    <location>
        <begin position="16"/>
        <end position="36"/>
    </location>
</feature>
<feature type="transmembrane region" description="Helical" evidence="9">
    <location>
        <begin position="198"/>
        <end position="224"/>
    </location>
</feature>
<keyword evidence="3" id="KW-0813">Transport</keyword>
<dbReference type="PANTHER" id="PTHR43302:SF5">
    <property type="entry name" value="TRANSPORTER ARSB-RELATED"/>
    <property type="match status" value="1"/>
</dbReference>
<feature type="region of interest" description="Disordered" evidence="8">
    <location>
        <begin position="344"/>
        <end position="363"/>
    </location>
</feature>
<gene>
    <name evidence="11" type="ORF">M427DRAFT_57726</name>
</gene>
<dbReference type="Pfam" id="PF03600">
    <property type="entry name" value="CitMHS"/>
    <property type="match status" value="1"/>
</dbReference>
<evidence type="ECO:0000313" key="11">
    <source>
        <dbReference type="EMBL" id="KXS14254.1"/>
    </source>
</evidence>
<organism evidence="11 12">
    <name type="scientific">Gonapodya prolifera (strain JEL478)</name>
    <name type="common">Monoblepharis prolifera</name>
    <dbReference type="NCBI Taxonomy" id="1344416"/>
    <lineage>
        <taxon>Eukaryota</taxon>
        <taxon>Fungi</taxon>
        <taxon>Fungi incertae sedis</taxon>
        <taxon>Chytridiomycota</taxon>
        <taxon>Chytridiomycota incertae sedis</taxon>
        <taxon>Monoblepharidomycetes</taxon>
        <taxon>Monoblepharidales</taxon>
        <taxon>Gonapodyaceae</taxon>
        <taxon>Gonapodya</taxon>
    </lineage>
</organism>
<keyword evidence="12" id="KW-1185">Reference proteome</keyword>
<evidence type="ECO:0000256" key="8">
    <source>
        <dbReference type="SAM" id="MobiDB-lite"/>
    </source>
</evidence>
<feature type="domain" description="Citrate transporter-like" evidence="10">
    <location>
        <begin position="49"/>
        <end position="278"/>
    </location>
</feature>
<feature type="transmembrane region" description="Helical" evidence="9">
    <location>
        <begin position="48"/>
        <end position="68"/>
    </location>
</feature>
<evidence type="ECO:0000256" key="1">
    <source>
        <dbReference type="ARBA" id="ARBA00004651"/>
    </source>
</evidence>
<dbReference type="CDD" id="cd00625">
    <property type="entry name" value="ArsB_NhaD_permease"/>
    <property type="match status" value="1"/>
</dbReference>